<reference evidence="2 3" key="1">
    <citation type="submission" date="2019-03" db="EMBL/GenBank/DDBJ databases">
        <title>Genomic Encyclopedia of Archaeal and Bacterial Type Strains, Phase II (KMG-II): from individual species to whole genera.</title>
        <authorList>
            <person name="Goeker M."/>
        </authorList>
    </citation>
    <scope>NUCLEOTIDE SEQUENCE [LARGE SCALE GENOMIC DNA]</scope>
    <source>
        <strain evidence="2 3">ATCC 25309</strain>
    </source>
</reference>
<evidence type="ECO:0000256" key="1">
    <source>
        <dbReference type="SAM" id="Phobius"/>
    </source>
</evidence>
<keyword evidence="3" id="KW-1185">Reference proteome</keyword>
<dbReference type="RefSeq" id="WP_133796594.1">
    <property type="nucleotide sequence ID" value="NZ_SOCA01000008.1"/>
</dbReference>
<dbReference type="AlphaFoldDB" id="A0A4R7RPC3"/>
<keyword evidence="1" id="KW-1133">Transmembrane helix</keyword>
<dbReference type="Proteomes" id="UP000295662">
    <property type="component" value="Unassembled WGS sequence"/>
</dbReference>
<gene>
    <name evidence="2" type="ORF">EI77_03581</name>
</gene>
<protein>
    <submittedName>
        <fullName evidence="2">Uncharacterized protein</fullName>
    </submittedName>
</protein>
<keyword evidence="1" id="KW-0812">Transmembrane</keyword>
<dbReference type="EMBL" id="SOCA01000008">
    <property type="protein sequence ID" value="TDU66486.1"/>
    <property type="molecule type" value="Genomic_DNA"/>
</dbReference>
<comment type="caution">
    <text evidence="2">The sequence shown here is derived from an EMBL/GenBank/DDBJ whole genome shotgun (WGS) entry which is preliminary data.</text>
</comment>
<keyword evidence="1" id="KW-0472">Membrane</keyword>
<feature type="transmembrane region" description="Helical" evidence="1">
    <location>
        <begin position="88"/>
        <end position="109"/>
    </location>
</feature>
<organism evidence="2 3">
    <name type="scientific">Prosthecobacter fusiformis</name>
    <dbReference type="NCBI Taxonomy" id="48464"/>
    <lineage>
        <taxon>Bacteria</taxon>
        <taxon>Pseudomonadati</taxon>
        <taxon>Verrucomicrobiota</taxon>
        <taxon>Verrucomicrobiia</taxon>
        <taxon>Verrucomicrobiales</taxon>
        <taxon>Verrucomicrobiaceae</taxon>
        <taxon>Prosthecobacter</taxon>
    </lineage>
</organism>
<proteinExistence type="predicted"/>
<evidence type="ECO:0000313" key="3">
    <source>
        <dbReference type="Proteomes" id="UP000295662"/>
    </source>
</evidence>
<sequence>MNIPEAKLQSIQDQVNSKIHWDTAEDEVADWLEEKHGIAGELATSMITQALRKRRKEIRERAFYLLIFSAVGMSIPGSYLAMQWMTRRISLFLTPIAAVVFLICFASFLRALSRLLSGQTDAPIDP</sequence>
<dbReference type="OrthoDB" id="9832173at2"/>
<accession>A0A4R7RPC3</accession>
<evidence type="ECO:0000313" key="2">
    <source>
        <dbReference type="EMBL" id="TDU66486.1"/>
    </source>
</evidence>
<feature type="transmembrane region" description="Helical" evidence="1">
    <location>
        <begin position="62"/>
        <end position="82"/>
    </location>
</feature>
<name>A0A4R7RPC3_9BACT</name>